<evidence type="ECO:0000256" key="3">
    <source>
        <dbReference type="ARBA" id="ARBA00005723"/>
    </source>
</evidence>
<keyword evidence="6" id="KW-0968">Cytoplasmic vesicle</keyword>
<dbReference type="GO" id="GO:0086030">
    <property type="term" value="P:adenylate cyclase-activating adrenergic receptor signaling pathway involved in cardiac muscle relaxation"/>
    <property type="evidence" value="ECO:0007669"/>
    <property type="project" value="TreeGrafter"/>
</dbReference>
<name>A0A1A7XHD6_9TELE</name>
<dbReference type="PANTHER" id="PTHR10583:SF1">
    <property type="entry name" value="CHROMOGRANIN-A"/>
    <property type="match status" value="1"/>
</dbReference>
<organism evidence="10">
    <name type="scientific">Iconisemion striatum</name>
    <dbReference type="NCBI Taxonomy" id="60296"/>
    <lineage>
        <taxon>Eukaryota</taxon>
        <taxon>Metazoa</taxon>
        <taxon>Chordata</taxon>
        <taxon>Craniata</taxon>
        <taxon>Vertebrata</taxon>
        <taxon>Euteleostomi</taxon>
        <taxon>Actinopterygii</taxon>
        <taxon>Neopterygii</taxon>
        <taxon>Teleostei</taxon>
        <taxon>Neoteleostei</taxon>
        <taxon>Acanthomorphata</taxon>
        <taxon>Ovalentaria</taxon>
        <taxon>Atherinomorphae</taxon>
        <taxon>Cyprinodontiformes</taxon>
        <taxon>Nothobranchiidae</taxon>
        <taxon>Iconisemion</taxon>
    </lineage>
</organism>
<keyword evidence="5" id="KW-1015">Disulfide bond</keyword>
<dbReference type="PROSITE" id="PS00422">
    <property type="entry name" value="GRANINS_1"/>
    <property type="match status" value="1"/>
</dbReference>
<dbReference type="Pfam" id="PF01271">
    <property type="entry name" value="Granin"/>
    <property type="match status" value="1"/>
</dbReference>
<evidence type="ECO:0000256" key="2">
    <source>
        <dbReference type="ARBA" id="ARBA00004613"/>
    </source>
</evidence>
<evidence type="ECO:0000256" key="5">
    <source>
        <dbReference type="ARBA" id="ARBA00023157"/>
    </source>
</evidence>
<sequence length="368" mass="41371">MISRGLFLLTVLSNCVLSLPVTSSQLENDDVQVMKCIVEALADVLSRPRLLPISQECLVVLKTDDRLLTILRHHNFLKELQEIAVGGGQERALLQGLADDPTPTTKALHTTDDSADRSMLDALGGPGERSILSQRKRAGDRRAGKDASREDDTSRQDNESEEVEVKRGKDEAANEEEEGYDNTQANSEEKSEEENKATDQRGDGSDEKGAPSRNKSTKRMYEVSDEGENDRRSAPLSQKHNSKEEGEEKHGRKRGGQEDLKLWNKRAKSLQLKKKAIRKEEHELRSQQEVPRHSKEVNEEEEKKRDAERSPEEKELQLIAHRSPEGKTEMEEEGSGSRKSEEPEIESLAAIESELENVAQKLHGLRRG</sequence>
<dbReference type="GO" id="GO:0042583">
    <property type="term" value="C:chromaffin granule"/>
    <property type="evidence" value="ECO:0007669"/>
    <property type="project" value="TreeGrafter"/>
</dbReference>
<dbReference type="GO" id="GO:0030133">
    <property type="term" value="C:transport vesicle"/>
    <property type="evidence" value="ECO:0007669"/>
    <property type="project" value="UniProtKB-SubCell"/>
</dbReference>
<evidence type="ECO:0000256" key="6">
    <source>
        <dbReference type="ARBA" id="ARBA00023329"/>
    </source>
</evidence>
<dbReference type="InterPro" id="IPR001990">
    <property type="entry name" value="Granin"/>
</dbReference>
<evidence type="ECO:0000256" key="8">
    <source>
        <dbReference type="SAM" id="MobiDB-lite"/>
    </source>
</evidence>
<keyword evidence="9" id="KW-0732">Signal</keyword>
<feature type="compositionally biased region" description="Basic and acidic residues" evidence="8">
    <location>
        <begin position="278"/>
        <end position="342"/>
    </location>
</feature>
<comment type="subcellular location">
    <subcellularLocation>
        <location evidence="1">Cytoplasmic vesicle</location>
        <location evidence="1">Secretory vesicle</location>
    </subcellularLocation>
    <subcellularLocation>
        <location evidence="2">Secreted</location>
    </subcellularLocation>
</comment>
<evidence type="ECO:0000256" key="7">
    <source>
        <dbReference type="ARBA" id="ARBA00040787"/>
    </source>
</evidence>
<keyword evidence="4" id="KW-0964">Secreted</keyword>
<evidence type="ECO:0000256" key="9">
    <source>
        <dbReference type="SAM" id="SignalP"/>
    </source>
</evidence>
<feature type="compositionally biased region" description="Basic residues" evidence="8">
    <location>
        <begin position="263"/>
        <end position="277"/>
    </location>
</feature>
<dbReference type="AlphaFoldDB" id="A0A1A7XHD6"/>
<reference evidence="10" key="2">
    <citation type="submission" date="2016-06" db="EMBL/GenBank/DDBJ databases">
        <title>The genome of a short-lived fish provides insights into sex chromosome evolution and the genetic control of aging.</title>
        <authorList>
            <person name="Reichwald K."/>
            <person name="Felder M."/>
            <person name="Petzold A."/>
            <person name="Koch P."/>
            <person name="Groth M."/>
            <person name="Platzer M."/>
        </authorList>
    </citation>
    <scope>NUCLEOTIDE SEQUENCE</scope>
    <source>
        <tissue evidence="10">Brain</tissue>
    </source>
</reference>
<dbReference type="InterPro" id="IPR018054">
    <property type="entry name" value="Chromogranin_CS"/>
</dbReference>
<feature type="compositionally biased region" description="Basic and acidic residues" evidence="8">
    <location>
        <begin position="187"/>
        <end position="210"/>
    </location>
</feature>
<dbReference type="GO" id="GO:0046676">
    <property type="term" value="P:negative regulation of insulin secretion"/>
    <property type="evidence" value="ECO:0007669"/>
    <property type="project" value="TreeGrafter"/>
</dbReference>
<evidence type="ECO:0000256" key="1">
    <source>
        <dbReference type="ARBA" id="ARBA00004398"/>
    </source>
</evidence>
<feature type="compositionally biased region" description="Basic and acidic residues" evidence="8">
    <location>
        <begin position="140"/>
        <end position="172"/>
    </location>
</feature>
<dbReference type="PANTHER" id="PTHR10583">
    <property type="entry name" value="CHROMOGRANIN"/>
    <property type="match status" value="1"/>
</dbReference>
<evidence type="ECO:0000256" key="4">
    <source>
        <dbReference type="ARBA" id="ARBA00022525"/>
    </source>
</evidence>
<feature type="signal peptide" evidence="9">
    <location>
        <begin position="1"/>
        <end position="18"/>
    </location>
</feature>
<comment type="similarity">
    <text evidence="3">Belongs to the chromogranin/secretogranin protein family.</text>
</comment>
<dbReference type="GO" id="GO:0005615">
    <property type="term" value="C:extracellular space"/>
    <property type="evidence" value="ECO:0007669"/>
    <property type="project" value="TreeGrafter"/>
</dbReference>
<protein>
    <recommendedName>
        <fullName evidence="7">Chromogranin-A</fullName>
    </recommendedName>
</protein>
<proteinExistence type="inferred from homology"/>
<accession>A0A1A7XHD6</accession>
<feature type="region of interest" description="Disordered" evidence="8">
    <location>
        <begin position="98"/>
        <end position="350"/>
    </location>
</feature>
<feature type="compositionally biased region" description="Basic and acidic residues" evidence="8">
    <location>
        <begin position="241"/>
        <end position="262"/>
    </location>
</feature>
<feature type="compositionally biased region" description="Basic and acidic residues" evidence="8">
    <location>
        <begin position="109"/>
        <end position="119"/>
    </location>
</feature>
<feature type="chain" id="PRO_5015054603" description="Chromogranin-A" evidence="9">
    <location>
        <begin position="19"/>
        <end position="368"/>
    </location>
</feature>
<dbReference type="EMBL" id="HADW01016111">
    <property type="protein sequence ID" value="SBP17511.1"/>
    <property type="molecule type" value="Transcribed_RNA"/>
</dbReference>
<evidence type="ECO:0000313" key="10">
    <source>
        <dbReference type="EMBL" id="SBP17511.1"/>
    </source>
</evidence>
<dbReference type="GO" id="GO:0042742">
    <property type="term" value="P:defense response to bacterium"/>
    <property type="evidence" value="ECO:0007669"/>
    <property type="project" value="TreeGrafter"/>
</dbReference>
<gene>
    <name evidence="10" type="primary">BX248515.1</name>
</gene>
<dbReference type="GO" id="GO:0033604">
    <property type="term" value="P:negative regulation of catecholamine secretion"/>
    <property type="evidence" value="ECO:0007669"/>
    <property type="project" value="TreeGrafter"/>
</dbReference>
<reference evidence="10" key="1">
    <citation type="submission" date="2016-05" db="EMBL/GenBank/DDBJ databases">
        <authorList>
            <person name="Lavstsen T."/>
            <person name="Jespersen J.S."/>
        </authorList>
    </citation>
    <scope>NUCLEOTIDE SEQUENCE</scope>
    <source>
        <tissue evidence="10">Brain</tissue>
    </source>
</reference>
<dbReference type="EMBL" id="HADX01000243">
    <property type="protein sequence ID" value="SBP22475.1"/>
    <property type="molecule type" value="Transcribed_RNA"/>
</dbReference>
<dbReference type="InterPro" id="IPR001819">
    <property type="entry name" value="Chromogranin_AB"/>
</dbReference>